<evidence type="ECO:0000256" key="4">
    <source>
        <dbReference type="ARBA" id="ARBA00023004"/>
    </source>
</evidence>
<dbReference type="STRING" id="1794912.AXX12_06675"/>
<keyword evidence="2" id="KW-0479">Metal-binding</keyword>
<evidence type="ECO:0000313" key="8">
    <source>
        <dbReference type="Proteomes" id="UP000076268"/>
    </source>
</evidence>
<keyword evidence="3" id="KW-0560">Oxidoreductase</keyword>
<evidence type="ECO:0000313" key="7">
    <source>
        <dbReference type="EMBL" id="KYZ76122.1"/>
    </source>
</evidence>
<keyword evidence="6" id="KW-0472">Membrane</keyword>
<comment type="caution">
    <text evidence="7">The sequence shown here is derived from an EMBL/GenBank/DDBJ whole genome shotgun (WGS) entry which is preliminary data.</text>
</comment>
<keyword evidence="6" id="KW-1133">Transmembrane helix</keyword>
<keyword evidence="4" id="KW-0408">Iron</keyword>
<dbReference type="EMBL" id="LSGP01000017">
    <property type="protein sequence ID" value="KYZ76122.1"/>
    <property type="molecule type" value="Genomic_DNA"/>
</dbReference>
<proteinExistence type="predicted"/>
<dbReference type="PANTHER" id="PTHR43498">
    <property type="entry name" value="FERREDOXIN:COB-COM HETERODISULFIDE REDUCTASE SUBUNIT A"/>
    <property type="match status" value="1"/>
</dbReference>
<accession>A0A154BQA2</accession>
<keyword evidence="5" id="KW-0411">Iron-sulfur</keyword>
<protein>
    <submittedName>
        <fullName evidence="7">FAD-dependent oxidoreductase</fullName>
    </submittedName>
</protein>
<gene>
    <name evidence="7" type="ORF">AXX12_06675</name>
</gene>
<dbReference type="GO" id="GO:0016491">
    <property type="term" value="F:oxidoreductase activity"/>
    <property type="evidence" value="ECO:0007669"/>
    <property type="project" value="UniProtKB-KW"/>
</dbReference>
<dbReference type="OrthoDB" id="9777740at2"/>
<dbReference type="SUPFAM" id="SSF51905">
    <property type="entry name" value="FAD/NAD(P)-binding domain"/>
    <property type="match status" value="1"/>
</dbReference>
<dbReference type="PANTHER" id="PTHR43498:SF1">
    <property type="entry name" value="COB--COM HETERODISULFIDE REDUCTASE IRON-SULFUR SUBUNIT A"/>
    <property type="match status" value="1"/>
</dbReference>
<evidence type="ECO:0000256" key="1">
    <source>
        <dbReference type="ARBA" id="ARBA00022485"/>
    </source>
</evidence>
<dbReference type="Proteomes" id="UP000076268">
    <property type="component" value="Unassembled WGS sequence"/>
</dbReference>
<reference evidence="7 8" key="1">
    <citation type="submission" date="2016-02" db="EMBL/GenBank/DDBJ databases">
        <title>Anaerosporomusa subterraneum gen. nov., sp. nov., a spore-forming obligate anaerobe isolated from saprolite.</title>
        <authorList>
            <person name="Choi J.K."/>
            <person name="Shah M."/>
            <person name="Yee N."/>
        </authorList>
    </citation>
    <scope>NUCLEOTIDE SEQUENCE [LARGE SCALE GENOMIC DNA]</scope>
    <source>
        <strain evidence="7 8">RU4</strain>
    </source>
</reference>
<evidence type="ECO:0000256" key="3">
    <source>
        <dbReference type="ARBA" id="ARBA00023002"/>
    </source>
</evidence>
<dbReference type="Gene3D" id="3.50.50.60">
    <property type="entry name" value="FAD/NAD(P)-binding domain"/>
    <property type="match status" value="1"/>
</dbReference>
<keyword evidence="1" id="KW-0004">4Fe-4S</keyword>
<dbReference type="GO" id="GO:0046872">
    <property type="term" value="F:metal ion binding"/>
    <property type="evidence" value="ECO:0007669"/>
    <property type="project" value="UniProtKB-KW"/>
</dbReference>
<dbReference type="GO" id="GO:0051539">
    <property type="term" value="F:4 iron, 4 sulfur cluster binding"/>
    <property type="evidence" value="ECO:0007669"/>
    <property type="project" value="UniProtKB-KW"/>
</dbReference>
<organism evidence="7 8">
    <name type="scientific">Anaerosporomusa subterranea</name>
    <dbReference type="NCBI Taxonomy" id="1794912"/>
    <lineage>
        <taxon>Bacteria</taxon>
        <taxon>Bacillati</taxon>
        <taxon>Bacillota</taxon>
        <taxon>Negativicutes</taxon>
        <taxon>Acetonemataceae</taxon>
        <taxon>Anaerosporomusa</taxon>
    </lineage>
</organism>
<dbReference type="InterPro" id="IPR036188">
    <property type="entry name" value="FAD/NAD-bd_sf"/>
</dbReference>
<keyword evidence="6" id="KW-0812">Transmembrane</keyword>
<evidence type="ECO:0000256" key="5">
    <source>
        <dbReference type="ARBA" id="ARBA00023014"/>
    </source>
</evidence>
<feature type="transmembrane region" description="Helical" evidence="6">
    <location>
        <begin position="12"/>
        <end position="35"/>
    </location>
</feature>
<sequence length="423" mass="44476">MIVVVEKRCRVYDVVIVGGGSAGIAAAVGAAALGAKTLLIERSSFLGGQATNCSIPTYDGFFTRAEPSEQVVGGVGRQIIDKLSMMNACQKPLRSPWGNVMLPVNNEAVKVALDACIEESGADFLLHTRVIGAEVSDGGITAVECVDDGGVFSIKAAAFVDASGECNLTAMARGGFFTPDPADMQVGTLLIRFGGVSQGADLRPQCFKTAIASAKASGIGPLSKDSGFVMRVSGSNDVIATLANERVNALDSASLTAAEIAARKQARAYLQALRQFLPGFEDAYINQTGPQLGIRETRHAIGEYVITGEDVVQARRHEDAVARGCWPVERHSNAGALAAYEWILNDSYYDIPLRSLKNKGLSNLWGAGRTVSCDLIAFASVRVMGTAFATGHAAGVAAALFAQKGYAEIAQVQAELVRQKAII</sequence>
<dbReference type="Pfam" id="PF12831">
    <property type="entry name" value="FAD_oxidored"/>
    <property type="match status" value="1"/>
</dbReference>
<keyword evidence="8" id="KW-1185">Reference proteome</keyword>
<dbReference type="InterPro" id="IPR039650">
    <property type="entry name" value="HdrA-like"/>
</dbReference>
<name>A0A154BQA2_ANASB</name>
<evidence type="ECO:0000256" key="6">
    <source>
        <dbReference type="SAM" id="Phobius"/>
    </source>
</evidence>
<dbReference type="AlphaFoldDB" id="A0A154BQA2"/>
<evidence type="ECO:0000256" key="2">
    <source>
        <dbReference type="ARBA" id="ARBA00022723"/>
    </source>
</evidence>